<evidence type="ECO:0000256" key="1">
    <source>
        <dbReference type="SAM" id="SignalP"/>
    </source>
</evidence>
<dbReference type="AlphaFoldDB" id="A0A5B8UX74"/>
<name>A0A5B8UX74_9SPHI</name>
<dbReference type="KEGG" id="mgin:FRZ54_11975"/>
<evidence type="ECO:0000313" key="3">
    <source>
        <dbReference type="EMBL" id="QEC63265.1"/>
    </source>
</evidence>
<evidence type="ECO:0000313" key="4">
    <source>
        <dbReference type="Proteomes" id="UP000321479"/>
    </source>
</evidence>
<proteinExistence type="predicted"/>
<feature type="signal peptide" evidence="1">
    <location>
        <begin position="1"/>
        <end position="19"/>
    </location>
</feature>
<feature type="domain" description="Lipid/polyisoprenoid-binding YceI-like" evidence="2">
    <location>
        <begin position="22"/>
        <end position="187"/>
    </location>
</feature>
<dbReference type="InterPro" id="IPR007372">
    <property type="entry name" value="Lipid/polyisoprenoid-bd_YceI"/>
</dbReference>
<evidence type="ECO:0000259" key="2">
    <source>
        <dbReference type="SMART" id="SM00867"/>
    </source>
</evidence>
<dbReference type="Pfam" id="PF04264">
    <property type="entry name" value="YceI"/>
    <property type="match status" value="1"/>
</dbReference>
<dbReference type="RefSeq" id="WP_147031841.1">
    <property type="nucleotide sequence ID" value="NZ_CP042436.1"/>
</dbReference>
<protein>
    <submittedName>
        <fullName evidence="3">Polyisoprenoid-binding protein</fullName>
    </submittedName>
</protein>
<dbReference type="SUPFAM" id="SSF101874">
    <property type="entry name" value="YceI-like"/>
    <property type="match status" value="1"/>
</dbReference>
<dbReference type="OrthoDB" id="9811006at2"/>
<reference evidence="3 4" key="1">
    <citation type="journal article" date="2017" name="Curr. Microbiol.">
        <title>Mucilaginibacter ginsenosidivorans sp. nov., Isolated from Soil of Ginseng Field.</title>
        <authorList>
            <person name="Kim M.M."/>
            <person name="Siddiqi M.Z."/>
            <person name="Im W.T."/>
        </authorList>
    </citation>
    <scope>NUCLEOTIDE SEQUENCE [LARGE SCALE GENOMIC DNA]</scope>
    <source>
        <strain evidence="3 4">Gsoil 3017</strain>
    </source>
</reference>
<dbReference type="PANTHER" id="PTHR34406:SF1">
    <property type="entry name" value="PROTEIN YCEI"/>
    <property type="match status" value="1"/>
</dbReference>
<dbReference type="PANTHER" id="PTHR34406">
    <property type="entry name" value="PROTEIN YCEI"/>
    <property type="match status" value="1"/>
</dbReference>
<dbReference type="SMART" id="SM00867">
    <property type="entry name" value="YceI"/>
    <property type="match status" value="1"/>
</dbReference>
<dbReference type="Proteomes" id="UP000321479">
    <property type="component" value="Chromosome"/>
</dbReference>
<sequence length="189" mass="20695">MKKISLLAAALVFGATAFAQGKWDADKAHSKVGFTVTHLSVSDVDGNFKKFDASITTSKADFTDAIFEMTADVASVNTDNDFRDNDLKSDHFFDAAKFPQIHFISKSVSKVDDKHYKITGDLTMHGVTKSVTLDMLVNGFTKDMRSQKPVVGIKVTGTINRNDFGVGHMPSAMVSDDVEIRAVGEFHQQ</sequence>
<feature type="chain" id="PRO_5022899947" evidence="1">
    <location>
        <begin position="20"/>
        <end position="189"/>
    </location>
</feature>
<keyword evidence="4" id="KW-1185">Reference proteome</keyword>
<gene>
    <name evidence="3" type="ORF">FRZ54_11975</name>
</gene>
<dbReference type="EMBL" id="CP042436">
    <property type="protein sequence ID" value="QEC63265.1"/>
    <property type="molecule type" value="Genomic_DNA"/>
</dbReference>
<dbReference type="Gene3D" id="2.40.128.110">
    <property type="entry name" value="Lipid/polyisoprenoid-binding, YceI-like"/>
    <property type="match status" value="1"/>
</dbReference>
<accession>A0A5B8UX74</accession>
<dbReference type="InterPro" id="IPR036761">
    <property type="entry name" value="TTHA0802/YceI-like_sf"/>
</dbReference>
<keyword evidence="1" id="KW-0732">Signal</keyword>
<organism evidence="3 4">
    <name type="scientific">Mucilaginibacter ginsenosidivorans</name>
    <dbReference type="NCBI Taxonomy" id="398053"/>
    <lineage>
        <taxon>Bacteria</taxon>
        <taxon>Pseudomonadati</taxon>
        <taxon>Bacteroidota</taxon>
        <taxon>Sphingobacteriia</taxon>
        <taxon>Sphingobacteriales</taxon>
        <taxon>Sphingobacteriaceae</taxon>
        <taxon>Mucilaginibacter</taxon>
    </lineage>
</organism>